<reference evidence="7 8" key="1">
    <citation type="submission" date="2019-10" db="EMBL/GenBank/DDBJ databases">
        <title>Actinomadura rubteroloni sp. nov. and Actinomadura macrotermitis sp. nov., isolated from the gut of fungus growing-termite Macrotermes natalensis.</title>
        <authorList>
            <person name="Benndorf R."/>
            <person name="Martin K."/>
            <person name="Kuefner M."/>
            <person name="De Beer W."/>
            <person name="Kaster A.-K."/>
            <person name="Vollmers J."/>
            <person name="Poulsen M."/>
            <person name="Beemelmanns C."/>
        </authorList>
    </citation>
    <scope>NUCLEOTIDE SEQUENCE [LARGE SCALE GENOMIC DNA]</scope>
    <source>
        <strain evidence="7 8">RB68</strain>
    </source>
</reference>
<dbReference type="GO" id="GO:0005524">
    <property type="term" value="F:ATP binding"/>
    <property type="evidence" value="ECO:0007669"/>
    <property type="project" value="UniProtKB-KW"/>
</dbReference>
<dbReference type="PROSITE" id="PS50011">
    <property type="entry name" value="PROTEIN_KINASE_DOM"/>
    <property type="match status" value="1"/>
</dbReference>
<keyword evidence="5" id="KW-0175">Coiled coil</keyword>
<evidence type="ECO:0000313" key="8">
    <source>
        <dbReference type="Proteomes" id="UP000487268"/>
    </source>
</evidence>
<dbReference type="Gene3D" id="1.10.510.10">
    <property type="entry name" value="Transferase(Phosphotransferase) domain 1"/>
    <property type="match status" value="1"/>
</dbReference>
<keyword evidence="2" id="KW-0547">Nucleotide-binding</keyword>
<dbReference type="PANTHER" id="PTHR43289:SF34">
    <property type="entry name" value="SERINE_THREONINE-PROTEIN KINASE YBDM-RELATED"/>
    <property type="match status" value="1"/>
</dbReference>
<evidence type="ECO:0000259" key="6">
    <source>
        <dbReference type="PROSITE" id="PS50011"/>
    </source>
</evidence>
<dbReference type="PANTHER" id="PTHR43289">
    <property type="entry name" value="MITOGEN-ACTIVATED PROTEIN KINASE KINASE KINASE 20-RELATED"/>
    <property type="match status" value="1"/>
</dbReference>
<dbReference type="InterPro" id="IPR041546">
    <property type="entry name" value="ClpA/ClpB_AAA_lid"/>
</dbReference>
<dbReference type="Proteomes" id="UP000487268">
    <property type="component" value="Unassembled WGS sequence"/>
</dbReference>
<dbReference type="PROSITE" id="PS00108">
    <property type="entry name" value="PROTEIN_KINASE_ST"/>
    <property type="match status" value="1"/>
</dbReference>
<dbReference type="InterPro" id="IPR011009">
    <property type="entry name" value="Kinase-like_dom_sf"/>
</dbReference>
<gene>
    <name evidence="7" type="primary">pknD_28</name>
    <name evidence="7" type="ORF">ACRB68_29930</name>
</gene>
<feature type="domain" description="Protein kinase" evidence="6">
    <location>
        <begin position="318"/>
        <end position="569"/>
    </location>
</feature>
<evidence type="ECO:0000256" key="1">
    <source>
        <dbReference type="ARBA" id="ARBA00022679"/>
    </source>
</evidence>
<feature type="coiled-coil region" evidence="5">
    <location>
        <begin position="224"/>
        <end position="262"/>
    </location>
</feature>
<dbReference type="SUPFAM" id="SSF52540">
    <property type="entry name" value="P-loop containing nucleoside triphosphate hydrolases"/>
    <property type="match status" value="1"/>
</dbReference>
<accession>A0A7K0BUP7</accession>
<dbReference type="EC" id="2.7.11.1" evidence="7"/>
<organism evidence="7 8">
    <name type="scientific">Actinomadura macrotermitis</name>
    <dbReference type="NCBI Taxonomy" id="2585200"/>
    <lineage>
        <taxon>Bacteria</taxon>
        <taxon>Bacillati</taxon>
        <taxon>Actinomycetota</taxon>
        <taxon>Actinomycetes</taxon>
        <taxon>Streptosporangiales</taxon>
        <taxon>Thermomonosporaceae</taxon>
        <taxon>Actinomadura</taxon>
    </lineage>
</organism>
<dbReference type="Gene3D" id="3.30.200.20">
    <property type="entry name" value="Phosphorylase Kinase, domain 1"/>
    <property type="match status" value="1"/>
</dbReference>
<evidence type="ECO:0000256" key="2">
    <source>
        <dbReference type="ARBA" id="ARBA00022741"/>
    </source>
</evidence>
<dbReference type="InterPro" id="IPR003593">
    <property type="entry name" value="AAA+_ATPase"/>
</dbReference>
<keyword evidence="1 7" id="KW-0808">Transferase</keyword>
<dbReference type="RefSeq" id="WP_328594222.1">
    <property type="nucleotide sequence ID" value="NZ_WEGH01000002.1"/>
</dbReference>
<dbReference type="SUPFAM" id="SSF56112">
    <property type="entry name" value="Protein kinase-like (PK-like)"/>
    <property type="match status" value="1"/>
</dbReference>
<dbReference type="SMART" id="SM00382">
    <property type="entry name" value="AAA"/>
    <property type="match status" value="1"/>
</dbReference>
<dbReference type="GO" id="GO:0004674">
    <property type="term" value="F:protein serine/threonine kinase activity"/>
    <property type="evidence" value="ECO:0007669"/>
    <property type="project" value="UniProtKB-EC"/>
</dbReference>
<evidence type="ECO:0000256" key="3">
    <source>
        <dbReference type="ARBA" id="ARBA00022777"/>
    </source>
</evidence>
<dbReference type="Pfam" id="PF00069">
    <property type="entry name" value="Pkinase"/>
    <property type="match status" value="1"/>
</dbReference>
<dbReference type="Pfam" id="PF17871">
    <property type="entry name" value="AAA_lid_9"/>
    <property type="match status" value="1"/>
</dbReference>
<dbReference type="CDD" id="cd00009">
    <property type="entry name" value="AAA"/>
    <property type="match status" value="1"/>
</dbReference>
<dbReference type="CDD" id="cd14014">
    <property type="entry name" value="STKc_PknB_like"/>
    <property type="match status" value="1"/>
</dbReference>
<sequence length="592" mass="61887">MLGRDEVIRRLVGVLGRRDRGNPLLVGESGVGKSAVLGGLAHALAPVRLLALTGPVADRAAFRAALADGAVVALDDLHTAVASDGSLPDLLAWLLADAGVRVVATVTPAGHRAWAERLPGLFRHFRPVPLDEPDLDATVAILRGLRPRYEEHHRLAIGDDALVAAAALAGRHVTAGFQPEKAIDLLDEAAARHRLGGGARPGAEAPPDLVAEALAGHAGLLRVLAEARQRRQAEAAKLAGLVERRRAQAEQARRAGDRAEEERLTGTVLPALERRLAATVQLTAGDVAEVVPAPPTSTLLLPGADELEPGDPRALGRYRIVRRIGAGGQGVVYLGEDASGGQVAIKVLRAEVTRSPQAHDRFQREVAAARRVASFCTAQVLESGFEGRRPYVVSEFVDGPSLREAIAVRGTRSGAALDRLAIGTITALAAIAEAGIVHRDFKPDNVLLAPDGPRVIDFGVARALDAASLTGQAIGTPAYMAPEQVRGGAVGPAADVYAWACTLVYAALGRPPHGADGVQQVMHRKLYGEPDLAGFAEAASAPLADLVVRSLARDPAARPTAERILFRLLGRDDPADGGLLAEGAAVATRVNE</sequence>
<keyword evidence="8" id="KW-1185">Reference proteome</keyword>
<evidence type="ECO:0000256" key="4">
    <source>
        <dbReference type="ARBA" id="ARBA00022840"/>
    </source>
</evidence>
<dbReference type="EMBL" id="WEGH01000002">
    <property type="protein sequence ID" value="MQY04930.1"/>
    <property type="molecule type" value="Genomic_DNA"/>
</dbReference>
<protein>
    <submittedName>
        <fullName evidence="7">Serine/threonine-protein kinase PknD</fullName>
        <ecNumber evidence="7">2.7.11.1</ecNumber>
    </submittedName>
</protein>
<comment type="caution">
    <text evidence="7">The sequence shown here is derived from an EMBL/GenBank/DDBJ whole genome shotgun (WGS) entry which is preliminary data.</text>
</comment>
<name>A0A7K0BUP7_9ACTN</name>
<keyword evidence="3 7" id="KW-0418">Kinase</keyword>
<evidence type="ECO:0000256" key="5">
    <source>
        <dbReference type="SAM" id="Coils"/>
    </source>
</evidence>
<keyword evidence="4" id="KW-0067">ATP-binding</keyword>
<evidence type="ECO:0000313" key="7">
    <source>
        <dbReference type="EMBL" id="MQY04930.1"/>
    </source>
</evidence>
<dbReference type="InterPro" id="IPR000719">
    <property type="entry name" value="Prot_kinase_dom"/>
</dbReference>
<dbReference type="Gene3D" id="3.40.50.300">
    <property type="entry name" value="P-loop containing nucleotide triphosphate hydrolases"/>
    <property type="match status" value="2"/>
</dbReference>
<dbReference type="AlphaFoldDB" id="A0A7K0BUP7"/>
<proteinExistence type="predicted"/>
<dbReference type="InterPro" id="IPR008271">
    <property type="entry name" value="Ser/Thr_kinase_AS"/>
</dbReference>
<dbReference type="InterPro" id="IPR027417">
    <property type="entry name" value="P-loop_NTPase"/>
</dbReference>